<dbReference type="PANTHER" id="PTHR12900">
    <property type="entry name" value="MITOTIC AND DNA DAMAGE CHECKPOINT PROTEIN HUS1"/>
    <property type="match status" value="1"/>
</dbReference>
<accession>A0A182SMH2</accession>
<dbReference type="EnsemblMetazoa" id="AMAM009736-RA">
    <property type="protein sequence ID" value="AMAM009736-PA"/>
    <property type="gene ID" value="AMAM009736"/>
</dbReference>
<dbReference type="PANTHER" id="PTHR12900:SF0">
    <property type="entry name" value="CHECKPOINT PROTEIN"/>
    <property type="match status" value="1"/>
</dbReference>
<comment type="subcellular location">
    <subcellularLocation>
        <location evidence="1">Nucleus</location>
    </subcellularLocation>
</comment>
<evidence type="ECO:0000256" key="1">
    <source>
        <dbReference type="ARBA" id="ARBA00004123"/>
    </source>
</evidence>
<dbReference type="GO" id="GO:0044778">
    <property type="term" value="P:meiotic DNA integrity checkpoint signaling"/>
    <property type="evidence" value="ECO:0007669"/>
    <property type="project" value="TreeGrafter"/>
</dbReference>
<name>A0A182SMH2_9DIPT</name>
<keyword evidence="6" id="KW-1185">Reference proteome</keyword>
<dbReference type="GO" id="GO:0035861">
    <property type="term" value="C:site of double-strand break"/>
    <property type="evidence" value="ECO:0007669"/>
    <property type="project" value="TreeGrafter"/>
</dbReference>
<organism evidence="5 6">
    <name type="scientific">Anopheles maculatus</name>
    <dbReference type="NCBI Taxonomy" id="74869"/>
    <lineage>
        <taxon>Eukaryota</taxon>
        <taxon>Metazoa</taxon>
        <taxon>Ecdysozoa</taxon>
        <taxon>Arthropoda</taxon>
        <taxon>Hexapoda</taxon>
        <taxon>Insecta</taxon>
        <taxon>Pterygota</taxon>
        <taxon>Neoptera</taxon>
        <taxon>Endopterygota</taxon>
        <taxon>Diptera</taxon>
        <taxon>Nematocera</taxon>
        <taxon>Culicoidea</taxon>
        <taxon>Culicidae</taxon>
        <taxon>Anophelinae</taxon>
        <taxon>Anopheles</taxon>
        <taxon>Anopheles maculatus group</taxon>
    </lineage>
</organism>
<proteinExistence type="inferred from homology"/>
<dbReference type="InterPro" id="IPR007150">
    <property type="entry name" value="HUS1/Mec3"/>
</dbReference>
<dbReference type="Pfam" id="PF04005">
    <property type="entry name" value="Hus1"/>
    <property type="match status" value="1"/>
</dbReference>
<dbReference type="GO" id="GO:0006289">
    <property type="term" value="P:nucleotide-excision repair"/>
    <property type="evidence" value="ECO:0007669"/>
    <property type="project" value="TreeGrafter"/>
</dbReference>
<dbReference type="GO" id="GO:0031573">
    <property type="term" value="P:mitotic intra-S DNA damage checkpoint signaling"/>
    <property type="evidence" value="ECO:0007669"/>
    <property type="project" value="TreeGrafter"/>
</dbReference>
<protein>
    <recommendedName>
        <fullName evidence="4">Checkpoint protein</fullName>
    </recommendedName>
</protein>
<dbReference type="GO" id="GO:0000723">
    <property type="term" value="P:telomere maintenance"/>
    <property type="evidence" value="ECO:0007669"/>
    <property type="project" value="TreeGrafter"/>
</dbReference>
<keyword evidence="3" id="KW-0539">Nucleus</keyword>
<reference evidence="5" key="2">
    <citation type="submission" date="2020-05" db="UniProtKB">
        <authorList>
            <consortium name="EnsemblMetazoa"/>
        </authorList>
    </citation>
    <scope>IDENTIFICATION</scope>
    <source>
        <strain evidence="5">maculatus3</strain>
    </source>
</reference>
<dbReference type="Gene3D" id="3.70.10.10">
    <property type="match status" value="1"/>
</dbReference>
<dbReference type="GO" id="GO:0033314">
    <property type="term" value="P:mitotic DNA replication checkpoint signaling"/>
    <property type="evidence" value="ECO:0007669"/>
    <property type="project" value="TreeGrafter"/>
</dbReference>
<dbReference type="PIRSF" id="PIRSF011312">
    <property type="entry name" value="Cell_cycle_HUS1"/>
    <property type="match status" value="1"/>
</dbReference>
<reference evidence="6" key="1">
    <citation type="submission" date="2013-09" db="EMBL/GenBank/DDBJ databases">
        <title>The Genome Sequence of Anopheles maculatus species B.</title>
        <authorList>
            <consortium name="The Broad Institute Genomics Platform"/>
            <person name="Neafsey D.E."/>
            <person name="Besansky N."/>
            <person name="Howell P."/>
            <person name="Walton C."/>
            <person name="Young S.K."/>
            <person name="Zeng Q."/>
            <person name="Gargeya S."/>
            <person name="Fitzgerald M."/>
            <person name="Haas B."/>
            <person name="Abouelleil A."/>
            <person name="Allen A.W."/>
            <person name="Alvarado L."/>
            <person name="Arachchi H.M."/>
            <person name="Berlin A.M."/>
            <person name="Chapman S.B."/>
            <person name="Gainer-Dewar J."/>
            <person name="Goldberg J."/>
            <person name="Griggs A."/>
            <person name="Gujja S."/>
            <person name="Hansen M."/>
            <person name="Howarth C."/>
            <person name="Imamovic A."/>
            <person name="Ireland A."/>
            <person name="Larimer J."/>
            <person name="McCowan C."/>
            <person name="Murphy C."/>
            <person name="Pearson M."/>
            <person name="Poon T.W."/>
            <person name="Priest M."/>
            <person name="Roberts A."/>
            <person name="Saif S."/>
            <person name="Shea T."/>
            <person name="Sisk P."/>
            <person name="Sykes S."/>
            <person name="Wortman J."/>
            <person name="Nusbaum C."/>
            <person name="Birren B."/>
        </authorList>
    </citation>
    <scope>NUCLEOTIDE SEQUENCE [LARGE SCALE GENOMIC DNA]</scope>
    <source>
        <strain evidence="6">maculatus3</strain>
    </source>
</reference>
<dbReference type="GO" id="GO:0005730">
    <property type="term" value="C:nucleolus"/>
    <property type="evidence" value="ECO:0007669"/>
    <property type="project" value="InterPro"/>
</dbReference>
<dbReference type="AlphaFoldDB" id="A0A182SMH2"/>
<sequence length="294" mass="33699">MKFRAVMNDGINIKEFHNVISTFSRMQKNLIINVQPSKLILQIESEAYDGQYLWCEIDASLRDGFFSEYIMDGIDSEHNQIYMTCQAASFLRALSYVRNNPVDYIKLKLIKTHMPCLAVEMSATISNDQDVLTPKIQHAIPVTVVPRSEWNQYEIPHEVEYDLSIAMPTAKSLRTLLDKKKNLAPTVTLYATLNDELSLVVETEVVTVASHYRNLKCVPARKPTGHEAQHDQLTNLSEASCRVDTKKLAALFETINFYDMIMTANLRHEQALNIRFDMRQNAFVNYILPATNFE</sequence>
<dbReference type="VEuPathDB" id="VectorBase:AMAM009736"/>
<dbReference type="InterPro" id="IPR016580">
    <property type="entry name" value="HUS1"/>
</dbReference>
<evidence type="ECO:0000256" key="3">
    <source>
        <dbReference type="ARBA" id="ARBA00023242"/>
    </source>
</evidence>
<evidence type="ECO:0000313" key="6">
    <source>
        <dbReference type="Proteomes" id="UP000075901"/>
    </source>
</evidence>
<evidence type="ECO:0000256" key="4">
    <source>
        <dbReference type="PIRNR" id="PIRNR011312"/>
    </source>
</evidence>
<dbReference type="GO" id="GO:0000724">
    <property type="term" value="P:double-strand break repair via homologous recombination"/>
    <property type="evidence" value="ECO:0007669"/>
    <property type="project" value="TreeGrafter"/>
</dbReference>
<dbReference type="Proteomes" id="UP000075901">
    <property type="component" value="Unassembled WGS sequence"/>
</dbReference>
<dbReference type="GO" id="GO:0030896">
    <property type="term" value="C:checkpoint clamp complex"/>
    <property type="evidence" value="ECO:0007669"/>
    <property type="project" value="InterPro"/>
</dbReference>
<comment type="similarity">
    <text evidence="2 4">Belongs to the HUS1 family.</text>
</comment>
<evidence type="ECO:0000256" key="2">
    <source>
        <dbReference type="ARBA" id="ARBA00005563"/>
    </source>
</evidence>
<evidence type="ECO:0000313" key="5">
    <source>
        <dbReference type="EnsemblMetazoa" id="AMAM009736-PA"/>
    </source>
</evidence>